<feature type="domain" description="Concentrative nucleoside transporter N-terminal" evidence="8">
    <location>
        <begin position="8"/>
        <end position="81"/>
    </location>
</feature>
<comment type="subcellular location">
    <subcellularLocation>
        <location evidence="1">Cell membrane</location>
        <topology evidence="1">Multi-pass membrane protein</topology>
    </subcellularLocation>
</comment>
<accession>A0A7W7Y954</accession>
<dbReference type="InterPro" id="IPR011657">
    <property type="entry name" value="CNT_C_dom"/>
</dbReference>
<sequence length="413" mass="43774">MSRLICLLGLVVFVALAWALSEKRRLFPWRAVLSGLGLQLVFGLLILRTQMGHDAFALMDKVFRRLLGFANEGIGLVFGPLGGATTLEGAFGKGNGLILALTITGTIILVSALSSFLYHYGILQWVVKQAAWVMRRLMRTSGSETLAAAANIFMGQTEAPLVIKPYLARMTRSELMCLMVGGMATIAGGVLAAYVSFGISAGHLLTASVMSAPAALMMSKILLPETEESETAHGANKPIERETANGIDALCTGASDGMKLAINVVAMLIAFVAVVALFNYLLSLGLRAFGQNVPQPMQLILGWINAPCAWLMGVPWAECGQVGALLGERVVLNEFFSYLHLSQQSSTLSPRSVEITTYALCGFANFGSIAIQIGGIGALIPQRRGELAQLGLKAMAGGLLACYCTACIAGLLL</sequence>
<evidence type="ECO:0000256" key="4">
    <source>
        <dbReference type="ARBA" id="ARBA00022692"/>
    </source>
</evidence>
<dbReference type="Pfam" id="PF01773">
    <property type="entry name" value="Nucleos_tra2_N"/>
    <property type="match status" value="1"/>
</dbReference>
<evidence type="ECO:0000259" key="10">
    <source>
        <dbReference type="Pfam" id="PF07670"/>
    </source>
</evidence>
<gene>
    <name evidence="11" type="ORF">HNQ65_001143</name>
</gene>
<dbReference type="GO" id="GO:0005337">
    <property type="term" value="F:nucleoside transmembrane transporter activity"/>
    <property type="evidence" value="ECO:0007669"/>
    <property type="project" value="InterPro"/>
</dbReference>
<feature type="domain" description="Nucleoside transporter/FeoB GTPase Gate" evidence="10">
    <location>
        <begin position="101"/>
        <end position="198"/>
    </location>
</feature>
<organism evidence="11 12">
    <name type="scientific">Prosthecobacter vanneervenii</name>
    <dbReference type="NCBI Taxonomy" id="48466"/>
    <lineage>
        <taxon>Bacteria</taxon>
        <taxon>Pseudomonadati</taxon>
        <taxon>Verrucomicrobiota</taxon>
        <taxon>Verrucomicrobiia</taxon>
        <taxon>Verrucomicrobiales</taxon>
        <taxon>Verrucomicrobiaceae</taxon>
        <taxon>Prosthecobacter</taxon>
    </lineage>
</organism>
<feature type="transmembrane region" description="Helical" evidence="7">
    <location>
        <begin position="68"/>
        <end position="91"/>
    </location>
</feature>
<evidence type="ECO:0000256" key="7">
    <source>
        <dbReference type="SAM" id="Phobius"/>
    </source>
</evidence>
<feature type="transmembrane region" description="Helical" evidence="7">
    <location>
        <begin position="355"/>
        <end position="380"/>
    </location>
</feature>
<evidence type="ECO:0000256" key="5">
    <source>
        <dbReference type="ARBA" id="ARBA00022989"/>
    </source>
</evidence>
<feature type="transmembrane region" description="Helical" evidence="7">
    <location>
        <begin position="97"/>
        <end position="118"/>
    </location>
</feature>
<evidence type="ECO:0000256" key="3">
    <source>
        <dbReference type="ARBA" id="ARBA00022475"/>
    </source>
</evidence>
<name>A0A7W7Y954_9BACT</name>
<proteinExistence type="inferred from homology"/>
<dbReference type="GO" id="GO:0005886">
    <property type="term" value="C:plasma membrane"/>
    <property type="evidence" value="ECO:0007669"/>
    <property type="project" value="UniProtKB-SubCell"/>
</dbReference>
<reference evidence="11 12" key="1">
    <citation type="submission" date="2020-08" db="EMBL/GenBank/DDBJ databases">
        <title>Genomic Encyclopedia of Type Strains, Phase IV (KMG-IV): sequencing the most valuable type-strain genomes for metagenomic binning, comparative biology and taxonomic classification.</title>
        <authorList>
            <person name="Goeker M."/>
        </authorList>
    </citation>
    <scope>NUCLEOTIDE SEQUENCE [LARGE SCALE GENOMIC DNA]</scope>
    <source>
        <strain evidence="11 12">DSM 12252</strain>
    </source>
</reference>
<keyword evidence="12" id="KW-1185">Reference proteome</keyword>
<feature type="domain" description="Concentrative nucleoside transporter C-terminal" evidence="9">
    <location>
        <begin position="203"/>
        <end position="410"/>
    </location>
</feature>
<evidence type="ECO:0000256" key="2">
    <source>
        <dbReference type="ARBA" id="ARBA00009033"/>
    </source>
</evidence>
<feature type="transmembrane region" description="Helical" evidence="7">
    <location>
        <begin position="175"/>
        <end position="197"/>
    </location>
</feature>
<keyword evidence="4 7" id="KW-0812">Transmembrane</keyword>
<feature type="transmembrane region" description="Helical" evidence="7">
    <location>
        <begin position="392"/>
        <end position="412"/>
    </location>
</feature>
<evidence type="ECO:0000259" key="8">
    <source>
        <dbReference type="Pfam" id="PF01773"/>
    </source>
</evidence>
<keyword evidence="3" id="KW-1003">Cell membrane</keyword>
<dbReference type="GO" id="GO:0015293">
    <property type="term" value="F:symporter activity"/>
    <property type="evidence" value="ECO:0007669"/>
    <property type="project" value="TreeGrafter"/>
</dbReference>
<feature type="transmembrane region" description="Helical" evidence="7">
    <location>
        <begin position="260"/>
        <end position="282"/>
    </location>
</feature>
<dbReference type="Pfam" id="PF07662">
    <property type="entry name" value="Nucleos_tra2_C"/>
    <property type="match status" value="1"/>
</dbReference>
<dbReference type="RefSeq" id="WP_184338518.1">
    <property type="nucleotide sequence ID" value="NZ_JACHIG010000002.1"/>
</dbReference>
<dbReference type="InterPro" id="IPR008276">
    <property type="entry name" value="C_nuclsd_transpt"/>
</dbReference>
<feature type="transmembrane region" description="Helical" evidence="7">
    <location>
        <begin position="29"/>
        <end position="47"/>
    </location>
</feature>
<keyword evidence="6 7" id="KW-0472">Membrane</keyword>
<evidence type="ECO:0000259" key="9">
    <source>
        <dbReference type="Pfam" id="PF07662"/>
    </source>
</evidence>
<dbReference type="EMBL" id="JACHIG010000002">
    <property type="protein sequence ID" value="MBB5031575.1"/>
    <property type="molecule type" value="Genomic_DNA"/>
</dbReference>
<evidence type="ECO:0000256" key="1">
    <source>
        <dbReference type="ARBA" id="ARBA00004651"/>
    </source>
</evidence>
<protein>
    <submittedName>
        <fullName evidence="11">CNT family concentrative nucleoside transporter</fullName>
    </submittedName>
</protein>
<dbReference type="AlphaFoldDB" id="A0A7W7Y954"/>
<dbReference type="PANTHER" id="PTHR10590">
    <property type="entry name" value="SODIUM/NUCLEOSIDE COTRANSPORTER"/>
    <property type="match status" value="1"/>
</dbReference>
<evidence type="ECO:0000313" key="12">
    <source>
        <dbReference type="Proteomes" id="UP000590740"/>
    </source>
</evidence>
<dbReference type="Pfam" id="PF07670">
    <property type="entry name" value="Gate"/>
    <property type="match status" value="1"/>
</dbReference>
<comment type="caution">
    <text evidence="11">The sequence shown here is derived from an EMBL/GenBank/DDBJ whole genome shotgun (WGS) entry which is preliminary data.</text>
</comment>
<keyword evidence="5 7" id="KW-1133">Transmembrane helix</keyword>
<dbReference type="InterPro" id="IPR002668">
    <property type="entry name" value="CNT_N_dom"/>
</dbReference>
<dbReference type="InterPro" id="IPR011642">
    <property type="entry name" value="Gate_dom"/>
</dbReference>
<evidence type="ECO:0000313" key="11">
    <source>
        <dbReference type="EMBL" id="MBB5031575.1"/>
    </source>
</evidence>
<comment type="similarity">
    <text evidence="2">Belongs to the concentrative nucleoside transporter (CNT) (TC 2.A.41) family.</text>
</comment>
<dbReference type="PANTHER" id="PTHR10590:SF4">
    <property type="entry name" value="SOLUTE CARRIER FAMILY 28 MEMBER 3"/>
    <property type="match status" value="1"/>
</dbReference>
<dbReference type="Proteomes" id="UP000590740">
    <property type="component" value="Unassembled WGS sequence"/>
</dbReference>
<evidence type="ECO:0000256" key="6">
    <source>
        <dbReference type="ARBA" id="ARBA00023136"/>
    </source>
</evidence>